<evidence type="ECO:0000256" key="6">
    <source>
        <dbReference type="ARBA" id="ARBA00023143"/>
    </source>
</evidence>
<keyword evidence="11" id="KW-0969">Cilium</keyword>
<dbReference type="InterPro" id="IPR053927">
    <property type="entry name" value="FlgK_helical"/>
</dbReference>
<dbReference type="Pfam" id="PF00460">
    <property type="entry name" value="Flg_bb_rod"/>
    <property type="match status" value="1"/>
</dbReference>
<keyword evidence="12" id="KW-1185">Reference proteome</keyword>
<accession>A0A4V2V1B1</accession>
<evidence type="ECO:0000256" key="3">
    <source>
        <dbReference type="ARBA" id="ARBA00009677"/>
    </source>
</evidence>
<dbReference type="OrthoDB" id="9802553at2"/>
<dbReference type="PANTHER" id="PTHR30033">
    <property type="entry name" value="FLAGELLAR HOOK-ASSOCIATED PROTEIN 1"/>
    <property type="match status" value="1"/>
</dbReference>
<dbReference type="InterPro" id="IPR001444">
    <property type="entry name" value="Flag_bb_rod_N"/>
</dbReference>
<evidence type="ECO:0000259" key="9">
    <source>
        <dbReference type="Pfam" id="PF06429"/>
    </source>
</evidence>
<sequence length="496" mass="54313">MTSTFFGFEIARRALFAQQTAIHTTSHNIANASTPGYSRQRVNFQQTSPYPAPGRTRPEIPGQMGTGVEVGSIQRIRDQFLDIQYRNENNKFGYWEARSAALEQMEEIMNEPSEYGLSKTLDRFWQSLQDLSANPEDSGARSVALERGVAVAESFNYLSSSLKAVQDDLKNEIDVTVDKINSLLTQIDGINKQISEVEPHGYVTNDLYDERDRLIDELSSLVNIEVDYSDSGGNSSDIAMGLAEITLADEGIVLVSNDMSNPDRVNEFSIDTTGLVTDIDIGTTTLNFASDFQSSGKLKGLIESYGYIDTSGNEAGLYPERLQSLDIMAYNFADAFNARHNLGTDLNGNPGVDFFNLAGPADAAANIEVNPALTEDGIAASLNGDAGNGENAIELAKVIEEEELPGLGNATVKNYYESIIGEMAVQAQEANRMMNNAETLQLAAEKRRQSVSAVSLDEEMTNLIRFQHAYNAAARNITTIDEMLDRIINNMGLVGR</sequence>
<name>A0A4V2V1B1_9BACI</name>
<organism evidence="11 12">
    <name type="scientific">Melghiribacillus thermohalophilus</name>
    <dbReference type="NCBI Taxonomy" id="1324956"/>
    <lineage>
        <taxon>Bacteria</taxon>
        <taxon>Bacillati</taxon>
        <taxon>Bacillota</taxon>
        <taxon>Bacilli</taxon>
        <taxon>Bacillales</taxon>
        <taxon>Bacillaceae</taxon>
        <taxon>Melghiribacillus</taxon>
    </lineage>
</organism>
<dbReference type="PANTHER" id="PTHR30033:SF1">
    <property type="entry name" value="FLAGELLAR HOOK-ASSOCIATED PROTEIN 1"/>
    <property type="match status" value="1"/>
</dbReference>
<evidence type="ECO:0000256" key="7">
    <source>
        <dbReference type="RuleBase" id="RU362065"/>
    </source>
</evidence>
<dbReference type="Pfam" id="PF22638">
    <property type="entry name" value="FlgK_D1"/>
    <property type="match status" value="1"/>
</dbReference>
<dbReference type="EMBL" id="SMAN01000013">
    <property type="protein sequence ID" value="TCT20452.1"/>
    <property type="molecule type" value="Genomic_DNA"/>
</dbReference>
<evidence type="ECO:0000313" key="12">
    <source>
        <dbReference type="Proteomes" id="UP000294650"/>
    </source>
</evidence>
<dbReference type="GO" id="GO:0005198">
    <property type="term" value="F:structural molecule activity"/>
    <property type="evidence" value="ECO:0007669"/>
    <property type="project" value="UniProtKB-UniRule"/>
</dbReference>
<keyword evidence="5 7" id="KW-0964">Secreted</keyword>
<evidence type="ECO:0000256" key="4">
    <source>
        <dbReference type="ARBA" id="ARBA00016244"/>
    </source>
</evidence>
<feature type="domain" description="Flagellar basal body rod protein N-terminal" evidence="8">
    <location>
        <begin position="9"/>
        <end position="37"/>
    </location>
</feature>
<evidence type="ECO:0000259" key="8">
    <source>
        <dbReference type="Pfam" id="PF00460"/>
    </source>
</evidence>
<feature type="domain" description="Flagellar basal-body/hook protein C-terminal" evidence="9">
    <location>
        <begin position="451"/>
        <end position="489"/>
    </location>
</feature>
<comment type="subcellular location">
    <subcellularLocation>
        <location evidence="1 7">Bacterial flagellum</location>
    </subcellularLocation>
    <subcellularLocation>
        <location evidence="2 7">Secreted</location>
    </subcellularLocation>
</comment>
<evidence type="ECO:0000313" key="11">
    <source>
        <dbReference type="EMBL" id="TCT20452.1"/>
    </source>
</evidence>
<dbReference type="InterPro" id="IPR002371">
    <property type="entry name" value="FlgK"/>
</dbReference>
<proteinExistence type="inferred from homology"/>
<protein>
    <recommendedName>
        <fullName evidence="4 7">Flagellar hook-associated protein 1</fullName>
        <shortName evidence="7">HAP1</shortName>
    </recommendedName>
</protein>
<dbReference type="GO" id="GO:0005576">
    <property type="term" value="C:extracellular region"/>
    <property type="evidence" value="ECO:0007669"/>
    <property type="project" value="UniProtKB-SubCell"/>
</dbReference>
<dbReference type="AlphaFoldDB" id="A0A4V2V1B1"/>
<dbReference type="Pfam" id="PF06429">
    <property type="entry name" value="Flg_bbr_C"/>
    <property type="match status" value="1"/>
</dbReference>
<dbReference type="RefSeq" id="WP_132372037.1">
    <property type="nucleotide sequence ID" value="NZ_SMAN01000013.1"/>
</dbReference>
<reference evidence="11 12" key="1">
    <citation type="submission" date="2019-03" db="EMBL/GenBank/DDBJ databases">
        <title>Genomic Encyclopedia of Type Strains, Phase IV (KMG-IV): sequencing the most valuable type-strain genomes for metagenomic binning, comparative biology and taxonomic classification.</title>
        <authorList>
            <person name="Goeker M."/>
        </authorList>
    </citation>
    <scope>NUCLEOTIDE SEQUENCE [LARGE SCALE GENOMIC DNA]</scope>
    <source>
        <strain evidence="11 12">DSM 25894</strain>
    </source>
</reference>
<keyword evidence="11" id="KW-0282">Flagellum</keyword>
<evidence type="ECO:0000256" key="2">
    <source>
        <dbReference type="ARBA" id="ARBA00004613"/>
    </source>
</evidence>
<dbReference type="InterPro" id="IPR010930">
    <property type="entry name" value="Flg_bb/hook_C_dom"/>
</dbReference>
<dbReference type="PRINTS" id="PR01005">
    <property type="entry name" value="FLGHOOKAP1"/>
</dbReference>
<feature type="domain" description="Flagellar hook-associated protein FlgK helical" evidence="10">
    <location>
        <begin position="102"/>
        <end position="355"/>
    </location>
</feature>
<evidence type="ECO:0000256" key="1">
    <source>
        <dbReference type="ARBA" id="ARBA00004365"/>
    </source>
</evidence>
<keyword evidence="11" id="KW-0966">Cell projection</keyword>
<evidence type="ECO:0000259" key="10">
    <source>
        <dbReference type="Pfam" id="PF22638"/>
    </source>
</evidence>
<dbReference type="Proteomes" id="UP000294650">
    <property type="component" value="Unassembled WGS sequence"/>
</dbReference>
<keyword evidence="6 7" id="KW-0975">Bacterial flagellum</keyword>
<dbReference type="NCBIfam" id="TIGR02492">
    <property type="entry name" value="flgK_ends"/>
    <property type="match status" value="1"/>
</dbReference>
<dbReference type="GO" id="GO:0009424">
    <property type="term" value="C:bacterial-type flagellum hook"/>
    <property type="evidence" value="ECO:0007669"/>
    <property type="project" value="UniProtKB-UniRule"/>
</dbReference>
<evidence type="ECO:0000256" key="5">
    <source>
        <dbReference type="ARBA" id="ARBA00022525"/>
    </source>
</evidence>
<comment type="caution">
    <text evidence="11">The sequence shown here is derived from an EMBL/GenBank/DDBJ whole genome shotgun (WGS) entry which is preliminary data.</text>
</comment>
<dbReference type="SUPFAM" id="SSF64518">
    <property type="entry name" value="Phase 1 flagellin"/>
    <property type="match status" value="1"/>
</dbReference>
<dbReference type="GO" id="GO:0044780">
    <property type="term" value="P:bacterial-type flagellum assembly"/>
    <property type="evidence" value="ECO:0007669"/>
    <property type="project" value="InterPro"/>
</dbReference>
<comment type="similarity">
    <text evidence="3 7">Belongs to the flagella basal body rod proteins family.</text>
</comment>
<gene>
    <name evidence="7" type="primary">flgK</name>
    <name evidence="11" type="ORF">EDD68_11315</name>
</gene>